<evidence type="ECO:0000256" key="5">
    <source>
        <dbReference type="SAM" id="Phobius"/>
    </source>
</evidence>
<evidence type="ECO:0000256" key="3">
    <source>
        <dbReference type="ARBA" id="ARBA00022989"/>
    </source>
</evidence>
<evidence type="ECO:0000313" key="8">
    <source>
        <dbReference type="Proteomes" id="UP000030149"/>
    </source>
</evidence>
<evidence type="ECO:0000313" key="7">
    <source>
        <dbReference type="EMBL" id="KGO96156.1"/>
    </source>
</evidence>
<evidence type="ECO:0000256" key="1">
    <source>
        <dbReference type="ARBA" id="ARBA00004141"/>
    </source>
</evidence>
<comment type="subcellular location">
    <subcellularLocation>
        <location evidence="1">Membrane</location>
        <topology evidence="1">Multi-pass membrane protein</topology>
    </subcellularLocation>
</comment>
<keyword evidence="4 5" id="KW-0472">Membrane</keyword>
<gene>
    <name evidence="7" type="ORF">Q767_07840</name>
</gene>
<evidence type="ECO:0000256" key="2">
    <source>
        <dbReference type="ARBA" id="ARBA00022692"/>
    </source>
</evidence>
<dbReference type="OrthoDB" id="9816361at2"/>
<dbReference type="GO" id="GO:0016020">
    <property type="term" value="C:membrane"/>
    <property type="evidence" value="ECO:0007669"/>
    <property type="project" value="UniProtKB-SubCell"/>
</dbReference>
<keyword evidence="8" id="KW-1185">Reference proteome</keyword>
<dbReference type="InterPro" id="IPR007829">
    <property type="entry name" value="TM2"/>
</dbReference>
<name>V6SAM5_9FLAO</name>
<dbReference type="eggNOG" id="COG2314">
    <property type="taxonomic scope" value="Bacteria"/>
</dbReference>
<proteinExistence type="predicted"/>
<reference evidence="7 8" key="2">
    <citation type="journal article" date="2015" name="Stand. Genomic Sci.">
        <title>High quality draft genomic sequence of Flavobacterium enshiense DK69(T) and comparison among Flavobacterium genomes.</title>
        <authorList>
            <person name="Zeng Z."/>
            <person name="Chen C."/>
            <person name="Du H."/>
            <person name="Wang G."/>
            <person name="Li M."/>
        </authorList>
    </citation>
    <scope>NUCLEOTIDE SEQUENCE [LARGE SCALE GENOMIC DNA]</scope>
    <source>
        <strain evidence="7 8">DK69</strain>
    </source>
</reference>
<protein>
    <recommendedName>
        <fullName evidence="6">TM2 domain-containing protein</fullName>
    </recommendedName>
</protein>
<feature type="domain" description="TM2" evidence="6">
    <location>
        <begin position="19"/>
        <end position="68"/>
    </location>
</feature>
<evidence type="ECO:0000256" key="4">
    <source>
        <dbReference type="ARBA" id="ARBA00023136"/>
    </source>
</evidence>
<dbReference type="RefSeq" id="WP_023573138.1">
    <property type="nucleotide sequence ID" value="NZ_AVCS01000008.1"/>
</dbReference>
<feature type="transmembrane region" description="Helical" evidence="5">
    <location>
        <begin position="21"/>
        <end position="37"/>
    </location>
</feature>
<feature type="transmembrane region" description="Helical" evidence="5">
    <location>
        <begin position="49"/>
        <end position="76"/>
    </location>
</feature>
<reference evidence="8" key="1">
    <citation type="submission" date="2013-09" db="EMBL/GenBank/DDBJ databases">
        <authorList>
            <person name="Zeng Z."/>
            <person name="Chen C."/>
        </authorList>
    </citation>
    <scope>NUCLEOTIDE SEQUENCE [LARGE SCALE GENOMIC DNA]</scope>
    <source>
        <strain evidence="8">DK69</strain>
    </source>
</reference>
<keyword evidence="3 5" id="KW-1133">Transmembrane helix</keyword>
<dbReference type="STRING" id="1107311.Q767_07840"/>
<dbReference type="EMBL" id="JRLZ01000005">
    <property type="protein sequence ID" value="KGO96156.1"/>
    <property type="molecule type" value="Genomic_DNA"/>
</dbReference>
<dbReference type="Proteomes" id="UP000030149">
    <property type="component" value="Unassembled WGS sequence"/>
</dbReference>
<dbReference type="AlphaFoldDB" id="V6SAM5"/>
<comment type="caution">
    <text evidence="7">The sequence shown here is derived from an EMBL/GenBank/DDBJ whole genome shotgun (WGS) entry which is preliminary data.</text>
</comment>
<dbReference type="Pfam" id="PF05154">
    <property type="entry name" value="TM2"/>
    <property type="match status" value="1"/>
</dbReference>
<dbReference type="PATRIC" id="fig|1107311.3.peg.1092"/>
<organism evidence="7 8">
    <name type="scientific">Flavobacterium enshiense DK69</name>
    <dbReference type="NCBI Taxonomy" id="1107311"/>
    <lineage>
        <taxon>Bacteria</taxon>
        <taxon>Pseudomonadati</taxon>
        <taxon>Bacteroidota</taxon>
        <taxon>Flavobacteriia</taxon>
        <taxon>Flavobacteriales</taxon>
        <taxon>Flavobacteriaceae</taxon>
        <taxon>Flavobacterium</taxon>
    </lineage>
</organism>
<evidence type="ECO:0000259" key="6">
    <source>
        <dbReference type="Pfam" id="PF05154"/>
    </source>
</evidence>
<accession>V6SAM5</accession>
<sequence>MEVTKPREDWNQPQPPQQHNKKLACGLLAILLGPFGIHKFHLGYQTEGIITLVISLITCGIVTSLIGLIEGILYLIKSDEEFYETYQVNKRGWF</sequence>
<keyword evidence="2 5" id="KW-0812">Transmembrane</keyword>